<dbReference type="AlphaFoldDB" id="A0A6M8UGS1"/>
<evidence type="ECO:0000256" key="2">
    <source>
        <dbReference type="SAM" id="SignalP"/>
    </source>
</evidence>
<organism evidence="3 4">
    <name type="scientific">Paramixta manurensis</name>
    <dbReference type="NCBI Taxonomy" id="2740817"/>
    <lineage>
        <taxon>Bacteria</taxon>
        <taxon>Pseudomonadati</taxon>
        <taxon>Pseudomonadota</taxon>
        <taxon>Gammaproteobacteria</taxon>
        <taxon>Enterobacterales</taxon>
        <taxon>Erwiniaceae</taxon>
        <taxon>Paramixta</taxon>
    </lineage>
</organism>
<dbReference type="InterPro" id="IPR009468">
    <property type="entry name" value="DUF1090"/>
</dbReference>
<feature type="chain" id="PRO_5026777874" evidence="2">
    <location>
        <begin position="24"/>
        <end position="144"/>
    </location>
</feature>
<evidence type="ECO:0000256" key="1">
    <source>
        <dbReference type="SAM" id="MobiDB-lite"/>
    </source>
</evidence>
<dbReference type="Pfam" id="PF06476">
    <property type="entry name" value="DUF1090"/>
    <property type="match status" value="1"/>
</dbReference>
<dbReference type="RefSeq" id="WP_173635681.1">
    <property type="nucleotide sequence ID" value="NZ_CP054212.1"/>
</dbReference>
<gene>
    <name evidence="3" type="ORF">PMPD1_3935</name>
</gene>
<feature type="region of interest" description="Disordered" evidence="1">
    <location>
        <begin position="100"/>
        <end position="122"/>
    </location>
</feature>
<keyword evidence="2" id="KW-0732">Signal</keyword>
<dbReference type="KEGG" id="pmak:PMPD1_3935"/>
<dbReference type="Proteomes" id="UP000505325">
    <property type="component" value="Chromosome"/>
</dbReference>
<dbReference type="EMBL" id="CP054212">
    <property type="protein sequence ID" value="QKJ88844.1"/>
    <property type="molecule type" value="Genomic_DNA"/>
</dbReference>
<reference evidence="3 4" key="1">
    <citation type="submission" date="2020-06" db="EMBL/GenBank/DDBJ databases">
        <title>Genome sequence of Paramixta manurensis strain PD-1.</title>
        <authorList>
            <person name="Lee C.W."/>
            <person name="Kim J."/>
        </authorList>
    </citation>
    <scope>NUCLEOTIDE SEQUENCE [LARGE SCALE GENOMIC DNA]</scope>
    <source>
        <strain evidence="3 4">PD-1</strain>
    </source>
</reference>
<proteinExistence type="predicted"/>
<feature type="signal peptide" evidence="2">
    <location>
        <begin position="1"/>
        <end position="23"/>
    </location>
</feature>
<evidence type="ECO:0000313" key="4">
    <source>
        <dbReference type="Proteomes" id="UP000505325"/>
    </source>
</evidence>
<accession>A0A6M8UGS1</accession>
<evidence type="ECO:0000313" key="3">
    <source>
        <dbReference type="EMBL" id="QKJ88844.1"/>
    </source>
</evidence>
<name>A0A6M8UGS1_9GAMM</name>
<keyword evidence="4" id="KW-1185">Reference proteome</keyword>
<sequence>MKKLAILPMVMLMGFGASTLAHAGNQDCASKRAALEKEIRIAQQFGNTAKVNGLKQALAEVKAHCTSASVIADAQKDVRKLEKKLSEKQGDIREVQADLRKAQAKGDRQKIEKYQRKLSEKQADLRDIQRDLDKARAELAALQK</sequence>
<protein>
    <submittedName>
        <fullName evidence="3">DUF1090 domain-containing protein</fullName>
    </submittedName>
</protein>